<dbReference type="EMBL" id="JAHQCR010000088">
    <property type="protein sequence ID" value="MBU9724204.1"/>
    <property type="molecule type" value="Genomic_DNA"/>
</dbReference>
<organism evidence="2 3">
    <name type="scientific">Evansella alkalicola</name>
    <dbReference type="NCBI Taxonomy" id="745819"/>
    <lineage>
        <taxon>Bacteria</taxon>
        <taxon>Bacillati</taxon>
        <taxon>Bacillota</taxon>
        <taxon>Bacilli</taxon>
        <taxon>Bacillales</taxon>
        <taxon>Bacillaceae</taxon>
        <taxon>Evansella</taxon>
    </lineage>
</organism>
<dbReference type="RefSeq" id="WP_088074856.1">
    <property type="nucleotide sequence ID" value="NZ_JAHQCR010000088.1"/>
</dbReference>
<accession>A0ABS6K035</accession>
<proteinExistence type="predicted"/>
<dbReference type="Proteomes" id="UP000790580">
    <property type="component" value="Unassembled WGS sequence"/>
</dbReference>
<keyword evidence="1" id="KW-1133">Transmembrane helix</keyword>
<protein>
    <submittedName>
        <fullName evidence="2">DUF2759 domain-containing protein</fullName>
    </submittedName>
</protein>
<sequence>MVLGIITLLISILAAVGLFRELKKKNFFAVGFAFITVAVFGWFSVMTIWKIIFPDEEAALLQVLNTIVL</sequence>
<keyword evidence="3" id="KW-1185">Reference proteome</keyword>
<reference evidence="2 3" key="1">
    <citation type="submission" date="2021-06" db="EMBL/GenBank/DDBJ databases">
        <title>Bacillus sp. RD4P76, an endophyte from a halophyte.</title>
        <authorList>
            <person name="Sun J.-Q."/>
        </authorList>
    </citation>
    <scope>NUCLEOTIDE SEQUENCE [LARGE SCALE GENOMIC DNA]</scope>
    <source>
        <strain evidence="2 3">JCM 17098</strain>
    </source>
</reference>
<gene>
    <name evidence="2" type="ORF">KS407_22535</name>
</gene>
<evidence type="ECO:0000313" key="2">
    <source>
        <dbReference type="EMBL" id="MBU9724204.1"/>
    </source>
</evidence>
<dbReference type="InterPro" id="IPR024490">
    <property type="entry name" value="DUF2759"/>
</dbReference>
<keyword evidence="1" id="KW-0812">Transmembrane</keyword>
<evidence type="ECO:0000256" key="1">
    <source>
        <dbReference type="SAM" id="Phobius"/>
    </source>
</evidence>
<keyword evidence="1" id="KW-0472">Membrane</keyword>
<dbReference type="Pfam" id="PF10958">
    <property type="entry name" value="DUF2759"/>
    <property type="match status" value="1"/>
</dbReference>
<feature type="transmembrane region" description="Helical" evidence="1">
    <location>
        <begin position="27"/>
        <end position="49"/>
    </location>
</feature>
<evidence type="ECO:0000313" key="3">
    <source>
        <dbReference type="Proteomes" id="UP000790580"/>
    </source>
</evidence>
<name>A0ABS6K035_9BACI</name>
<comment type="caution">
    <text evidence="2">The sequence shown here is derived from an EMBL/GenBank/DDBJ whole genome shotgun (WGS) entry which is preliminary data.</text>
</comment>